<gene>
    <name evidence="3" type="ORF">SAMN05661099_3524</name>
</gene>
<dbReference type="PANTHER" id="PTHR11261">
    <property type="entry name" value="INTERPHOTORECEPTOR RETINOID-BINDING PROTEIN"/>
    <property type="match status" value="1"/>
</dbReference>
<feature type="domain" description="Tail specific protease" evidence="2">
    <location>
        <begin position="109"/>
        <end position="313"/>
    </location>
</feature>
<dbReference type="OrthoDB" id="7314861at2"/>
<name>A0A1T5F8K3_9SPHI</name>
<dbReference type="Proteomes" id="UP000189981">
    <property type="component" value="Unassembled WGS sequence"/>
</dbReference>
<reference evidence="4" key="1">
    <citation type="submission" date="2017-02" db="EMBL/GenBank/DDBJ databases">
        <authorList>
            <person name="Varghese N."/>
            <person name="Submissions S."/>
        </authorList>
    </citation>
    <scope>NUCLEOTIDE SEQUENCE [LARGE SCALE GENOMIC DNA]</scope>
    <source>
        <strain evidence="4">DSM 22385</strain>
    </source>
</reference>
<feature type="signal peptide" evidence="1">
    <location>
        <begin position="1"/>
        <end position="19"/>
    </location>
</feature>
<feature type="chain" id="PRO_5012301402" evidence="1">
    <location>
        <begin position="20"/>
        <end position="337"/>
    </location>
</feature>
<protein>
    <submittedName>
        <fullName evidence="3">Peptidase family S41</fullName>
    </submittedName>
</protein>
<dbReference type="RefSeq" id="WP_079704019.1">
    <property type="nucleotide sequence ID" value="NZ_FUYR01000006.1"/>
</dbReference>
<dbReference type="InterPro" id="IPR029045">
    <property type="entry name" value="ClpP/crotonase-like_dom_sf"/>
</dbReference>
<dbReference type="GO" id="GO:0006508">
    <property type="term" value="P:proteolysis"/>
    <property type="evidence" value="ECO:0007669"/>
    <property type="project" value="InterPro"/>
</dbReference>
<keyword evidence="4" id="KW-1185">Reference proteome</keyword>
<dbReference type="EMBL" id="FUYR01000006">
    <property type="protein sequence ID" value="SKB92503.1"/>
    <property type="molecule type" value="Genomic_DNA"/>
</dbReference>
<dbReference type="Pfam" id="PF03572">
    <property type="entry name" value="Peptidase_S41"/>
    <property type="match status" value="1"/>
</dbReference>
<dbReference type="Gene3D" id="3.90.226.10">
    <property type="entry name" value="2-enoyl-CoA Hydratase, Chain A, domain 1"/>
    <property type="match status" value="1"/>
</dbReference>
<accession>A0A1T5F8K3</accession>
<dbReference type="InterPro" id="IPR005151">
    <property type="entry name" value="Tail-specific_protease"/>
</dbReference>
<organism evidence="3 4">
    <name type="scientific">Daejeonella lutea</name>
    <dbReference type="NCBI Taxonomy" id="572036"/>
    <lineage>
        <taxon>Bacteria</taxon>
        <taxon>Pseudomonadati</taxon>
        <taxon>Bacteroidota</taxon>
        <taxon>Sphingobacteriia</taxon>
        <taxon>Sphingobacteriales</taxon>
        <taxon>Sphingobacteriaceae</taxon>
        <taxon>Daejeonella</taxon>
    </lineage>
</organism>
<evidence type="ECO:0000313" key="3">
    <source>
        <dbReference type="EMBL" id="SKB92503.1"/>
    </source>
</evidence>
<evidence type="ECO:0000259" key="2">
    <source>
        <dbReference type="SMART" id="SM00245"/>
    </source>
</evidence>
<keyword evidence="1" id="KW-0732">Signal</keyword>
<sequence length="337" mass="37594">MYKIILVLLFPLIVSSASAQTEATSASQPLDVLLDIFSKARQYSVYRNEINWEGLGKDVLSGSDKHPDSAFQRKVQRLFEAINDKHAMLLYKGKMLVRAPGPGLSIDKVRPVLKEALKNGPKGIKTEMLANGYGYILVPGGNKNIHEVSQQIQDSLCSLGLKDIKGLVVDLRLNEGGSIYPLFTGLHQLFGSKFIGYNSNLKGNLSNRWKVENGKYYQNKAVVASVKSKCQPNKNLKIVILTSQITASAGEILAVAFKGRENTVFIGENTYGLTTLNSEFKLGDYYLALSSAFIADRNGKVYYDYVSPDIEMIDEDNFIDLLQDAKIQRAMKWFREF</sequence>
<dbReference type="AlphaFoldDB" id="A0A1T5F8K3"/>
<dbReference type="PANTHER" id="PTHR11261:SF3">
    <property type="entry name" value="RETINOL-BINDING PROTEIN 3"/>
    <property type="match status" value="1"/>
</dbReference>
<proteinExistence type="predicted"/>
<evidence type="ECO:0000313" key="4">
    <source>
        <dbReference type="Proteomes" id="UP000189981"/>
    </source>
</evidence>
<dbReference type="GO" id="GO:0008236">
    <property type="term" value="F:serine-type peptidase activity"/>
    <property type="evidence" value="ECO:0007669"/>
    <property type="project" value="InterPro"/>
</dbReference>
<dbReference type="SUPFAM" id="SSF52096">
    <property type="entry name" value="ClpP/crotonase"/>
    <property type="match status" value="1"/>
</dbReference>
<evidence type="ECO:0000256" key="1">
    <source>
        <dbReference type="SAM" id="SignalP"/>
    </source>
</evidence>
<dbReference type="SMART" id="SM00245">
    <property type="entry name" value="TSPc"/>
    <property type="match status" value="1"/>
</dbReference>